<dbReference type="KEGG" id="aacx:DEACI_1026"/>
<dbReference type="EMBL" id="LR746496">
    <property type="protein sequence ID" value="CAA7600373.1"/>
    <property type="molecule type" value="Genomic_DNA"/>
</dbReference>
<keyword evidence="3" id="KW-1185">Reference proteome</keyword>
<proteinExistence type="predicted"/>
<reference evidence="1" key="2">
    <citation type="submission" date="2020-01" db="EMBL/GenBank/DDBJ databases">
        <authorList>
            <person name="Hornung B."/>
        </authorList>
    </citation>
    <scope>NUCLEOTIDE SEQUENCE</scope>
    <source>
        <strain evidence="1">PacBioINE</strain>
    </source>
</reference>
<dbReference type="EMBL" id="CDGJ01000068">
    <property type="protein sequence ID" value="CEJ07895.1"/>
    <property type="molecule type" value="Genomic_DNA"/>
</dbReference>
<reference evidence="2" key="1">
    <citation type="submission" date="2014-11" db="EMBL/GenBank/DDBJ databases">
        <authorList>
            <person name="Hornung B.V."/>
        </authorList>
    </citation>
    <scope>NUCLEOTIDE SEQUENCE</scope>
    <source>
        <strain evidence="2">INE</strain>
    </source>
</reference>
<protein>
    <submittedName>
        <fullName evidence="1">Uncharacterized protein</fullName>
    </submittedName>
</protein>
<evidence type="ECO:0000313" key="3">
    <source>
        <dbReference type="Proteomes" id="UP001071230"/>
    </source>
</evidence>
<evidence type="ECO:0000313" key="1">
    <source>
        <dbReference type="EMBL" id="CAA7600373.1"/>
    </source>
</evidence>
<dbReference type="AlphaFoldDB" id="A0A8S0VW34"/>
<dbReference type="Proteomes" id="UP001071230">
    <property type="component" value="Unassembled WGS sequence"/>
</dbReference>
<organism evidence="1">
    <name type="scientific">Acididesulfobacillus acetoxydans</name>
    <dbReference type="NCBI Taxonomy" id="1561005"/>
    <lineage>
        <taxon>Bacteria</taxon>
        <taxon>Bacillati</taxon>
        <taxon>Bacillota</taxon>
        <taxon>Clostridia</taxon>
        <taxon>Eubacteriales</taxon>
        <taxon>Peptococcaceae</taxon>
        <taxon>Acididesulfobacillus</taxon>
    </lineage>
</organism>
<dbReference type="Proteomes" id="UP000836597">
    <property type="component" value="Chromosome"/>
</dbReference>
<accession>A0A8S0VW34</accession>
<gene>
    <name evidence="1" type="ORF">DEACI_1026</name>
    <name evidence="2" type="ORF">DEACI_2363</name>
</gene>
<evidence type="ECO:0000313" key="2">
    <source>
        <dbReference type="EMBL" id="CEJ07895.1"/>
    </source>
</evidence>
<name>A0A8S0VW34_9FIRM</name>
<sequence length="107" mass="11114">MNFATEPGIPMEEDNGTGLKRLAVVSLHGIPTHDGVPHDDMLDSGLVDRLADGGTVIAVGRAKEGGCRSQGRKIGFGRLDLVFNRLKGELGQIGVGEGMVFDSAPGG</sequence>